<dbReference type="Proteomes" id="UP001628091">
    <property type="component" value="Unassembled WGS sequence"/>
</dbReference>
<keyword evidence="4" id="KW-1003">Cell membrane</keyword>
<sequence length="144" mass="15664">MMDMLKTLGTAFLAAGCLFLATSAASAIEIRQQSGVQPLRPEGRLINGGVIGSTRSDSGARKCYGSTLCRESGTYYSEQGVLHYRNGDPIEERRRSPGVKAGSTGPSINHIQWCQNRYNSYRTSDNTYQPFAGTRRACSSPFGN</sequence>
<evidence type="ECO:0000313" key="8">
    <source>
        <dbReference type="EMBL" id="GAB1582415.1"/>
    </source>
</evidence>
<gene>
    <name evidence="8" type="ORF">PPNSA23_23580</name>
</gene>
<comment type="function">
    <text evidence="6">Has immunoglobulin-binding and hemagglutination properties, and can bind to mannose. Essential for virulence. May be involved in LPS biosynthesis or polysaccharide transport.</text>
</comment>
<feature type="chain" id="PRO_5045434972" description="Lectin-like protein BA14k" evidence="7">
    <location>
        <begin position="28"/>
        <end position="144"/>
    </location>
</feature>
<dbReference type="Pfam" id="PF07886">
    <property type="entry name" value="BA14K"/>
    <property type="match status" value="1"/>
</dbReference>
<evidence type="ECO:0000256" key="5">
    <source>
        <dbReference type="ARBA" id="ARBA00022734"/>
    </source>
</evidence>
<keyword evidence="7" id="KW-0732">Signal</keyword>
<evidence type="ECO:0000256" key="1">
    <source>
        <dbReference type="ARBA" id="ARBA00004167"/>
    </source>
</evidence>
<comment type="similarity">
    <text evidence="2">Belongs to the BA14k family.</text>
</comment>
<keyword evidence="4" id="KW-0472">Membrane</keyword>
<protein>
    <recommendedName>
        <fullName evidence="3">Lectin-like protein BA14k</fullName>
    </recommendedName>
</protein>
<organism evidence="8 9">
    <name type="scientific">Phyllobacterium phragmitis</name>
    <dbReference type="NCBI Taxonomy" id="2670329"/>
    <lineage>
        <taxon>Bacteria</taxon>
        <taxon>Pseudomonadati</taxon>
        <taxon>Pseudomonadota</taxon>
        <taxon>Alphaproteobacteria</taxon>
        <taxon>Hyphomicrobiales</taxon>
        <taxon>Phyllobacteriaceae</taxon>
        <taxon>Phyllobacterium</taxon>
    </lineage>
</organism>
<dbReference type="EMBL" id="BAAFZP010000001">
    <property type="protein sequence ID" value="GAB1582415.1"/>
    <property type="molecule type" value="Genomic_DNA"/>
</dbReference>
<dbReference type="PROSITE" id="PS51257">
    <property type="entry name" value="PROKAR_LIPOPROTEIN"/>
    <property type="match status" value="1"/>
</dbReference>
<keyword evidence="5" id="KW-0430">Lectin</keyword>
<evidence type="ECO:0000256" key="6">
    <source>
        <dbReference type="ARBA" id="ARBA00025321"/>
    </source>
</evidence>
<evidence type="ECO:0000313" key="9">
    <source>
        <dbReference type="Proteomes" id="UP001628091"/>
    </source>
</evidence>
<evidence type="ECO:0000256" key="2">
    <source>
        <dbReference type="ARBA" id="ARBA00010270"/>
    </source>
</evidence>
<evidence type="ECO:0000256" key="4">
    <source>
        <dbReference type="ARBA" id="ARBA00022475"/>
    </source>
</evidence>
<dbReference type="InterPro" id="IPR012413">
    <property type="entry name" value="BA14K"/>
</dbReference>
<comment type="caution">
    <text evidence="8">The sequence shown here is derived from an EMBL/GenBank/DDBJ whole genome shotgun (WGS) entry which is preliminary data.</text>
</comment>
<keyword evidence="9" id="KW-1185">Reference proteome</keyword>
<accession>A0ABQ0H0I4</accession>
<comment type="subcellular location">
    <subcellularLocation>
        <location evidence="1">Membrane</location>
        <topology evidence="1">Single-pass membrane protein</topology>
    </subcellularLocation>
</comment>
<proteinExistence type="inferred from homology"/>
<reference evidence="8 9" key="1">
    <citation type="submission" date="2024-10" db="EMBL/GenBank/DDBJ databases">
        <title>Isolation, draft genome sequencing and identification of Phyllobacterium sp. NSA23, isolated from leaf soil.</title>
        <authorList>
            <person name="Akita H."/>
        </authorList>
    </citation>
    <scope>NUCLEOTIDE SEQUENCE [LARGE SCALE GENOMIC DNA]</scope>
    <source>
        <strain evidence="8 9">NSA23</strain>
    </source>
</reference>
<evidence type="ECO:0000256" key="3">
    <source>
        <dbReference type="ARBA" id="ARBA00020552"/>
    </source>
</evidence>
<evidence type="ECO:0000256" key="7">
    <source>
        <dbReference type="SAM" id="SignalP"/>
    </source>
</evidence>
<name>A0ABQ0H0I4_9HYPH</name>
<feature type="signal peptide" evidence="7">
    <location>
        <begin position="1"/>
        <end position="27"/>
    </location>
</feature>